<dbReference type="PIRSF" id="PIRSF017082">
    <property type="entry name" value="YflP"/>
    <property type="match status" value="1"/>
</dbReference>
<comment type="similarity">
    <text evidence="1">Belongs to the UPF0065 (bug) family.</text>
</comment>
<dbReference type="RefSeq" id="WP_076956761.1">
    <property type="nucleotide sequence ID" value="NZ_MLCO01000060.1"/>
</dbReference>
<dbReference type="InterPro" id="IPR005064">
    <property type="entry name" value="BUG"/>
</dbReference>
<gene>
    <name evidence="3" type="ORF">BKE38_07510</name>
</gene>
<dbReference type="InterPro" id="IPR006311">
    <property type="entry name" value="TAT_signal"/>
</dbReference>
<dbReference type="PROSITE" id="PS51318">
    <property type="entry name" value="TAT"/>
    <property type="match status" value="1"/>
</dbReference>
<dbReference type="EMBL" id="MLCO01000060">
    <property type="protein sequence ID" value="ONG55907.1"/>
    <property type="molecule type" value="Genomic_DNA"/>
</dbReference>
<dbReference type="Gene3D" id="3.40.190.10">
    <property type="entry name" value="Periplasmic binding protein-like II"/>
    <property type="match status" value="1"/>
</dbReference>
<sequence>MTHRRSLLALPLAAAAAGALARPALAQPAWPAKPIRMVVPYPPGGSTDVLSRLYAERMGASLGQPVVIENRPGASGNIGTDAVAKAAPDGYTIGAVTASIMAINQFLFQSMPFDTAKDILPIGLAWDTPNIAVVAPEHNKAQTLQDFLTWAKARPDGITYASTGIGQTTHLSSAMLFGRTGVKATHVPYRGAAQVVPALLAGDVDVALDNLASQISLIQEGRMRGLAVTGAERWPTLPNIPTMVEAGVPNFVVSVWGAFVAPAGTPPAVIEKLNGAMRRVAQDEAMQKRFIQGGATALWTTAEDAATRAAKERPMWQQVVRDSGARAD</sequence>
<dbReference type="PANTHER" id="PTHR42928">
    <property type="entry name" value="TRICARBOXYLATE-BINDING PROTEIN"/>
    <property type="match status" value="1"/>
</dbReference>
<dbReference type="OrthoDB" id="9780943at2"/>
<evidence type="ECO:0000313" key="4">
    <source>
        <dbReference type="Proteomes" id="UP000188879"/>
    </source>
</evidence>
<dbReference type="Proteomes" id="UP000188879">
    <property type="component" value="Unassembled WGS sequence"/>
</dbReference>
<dbReference type="PANTHER" id="PTHR42928:SF5">
    <property type="entry name" value="BLR1237 PROTEIN"/>
    <property type="match status" value="1"/>
</dbReference>
<organism evidence="3 4">
    <name type="scientific">Teichococcus deserti</name>
    <dbReference type="NCBI Taxonomy" id="1817963"/>
    <lineage>
        <taxon>Bacteria</taxon>
        <taxon>Pseudomonadati</taxon>
        <taxon>Pseudomonadota</taxon>
        <taxon>Alphaproteobacteria</taxon>
        <taxon>Acetobacterales</taxon>
        <taxon>Roseomonadaceae</taxon>
        <taxon>Roseomonas</taxon>
    </lineage>
</organism>
<dbReference type="AlphaFoldDB" id="A0A1V2H5E4"/>
<accession>A0A1V2H5E4</accession>
<reference evidence="3 4" key="1">
    <citation type="submission" date="2016-10" db="EMBL/GenBank/DDBJ databases">
        <title>Draft Genome sequence of Roseomonas sp. strain M3.</title>
        <authorList>
            <person name="Subhash Y."/>
            <person name="Lee S."/>
        </authorList>
    </citation>
    <scope>NUCLEOTIDE SEQUENCE [LARGE SCALE GENOMIC DNA]</scope>
    <source>
        <strain evidence="3 4">M3</strain>
    </source>
</reference>
<proteinExistence type="inferred from homology"/>
<dbReference type="Gene3D" id="3.40.190.150">
    <property type="entry name" value="Bordetella uptake gene, domain 1"/>
    <property type="match status" value="1"/>
</dbReference>
<evidence type="ECO:0000256" key="2">
    <source>
        <dbReference type="SAM" id="SignalP"/>
    </source>
</evidence>
<keyword evidence="2" id="KW-0732">Signal</keyword>
<dbReference type="InterPro" id="IPR042100">
    <property type="entry name" value="Bug_dom1"/>
</dbReference>
<evidence type="ECO:0000313" key="3">
    <source>
        <dbReference type="EMBL" id="ONG55907.1"/>
    </source>
</evidence>
<feature type="signal peptide" evidence="2">
    <location>
        <begin position="1"/>
        <end position="26"/>
    </location>
</feature>
<dbReference type="CDD" id="cd13578">
    <property type="entry name" value="PBP2_Bug27"/>
    <property type="match status" value="1"/>
</dbReference>
<dbReference type="SUPFAM" id="SSF53850">
    <property type="entry name" value="Periplasmic binding protein-like II"/>
    <property type="match status" value="1"/>
</dbReference>
<comment type="caution">
    <text evidence="3">The sequence shown here is derived from an EMBL/GenBank/DDBJ whole genome shotgun (WGS) entry which is preliminary data.</text>
</comment>
<keyword evidence="4" id="KW-1185">Reference proteome</keyword>
<name>A0A1V2H5E4_9PROT</name>
<dbReference type="Pfam" id="PF03401">
    <property type="entry name" value="TctC"/>
    <property type="match status" value="1"/>
</dbReference>
<evidence type="ECO:0000256" key="1">
    <source>
        <dbReference type="ARBA" id="ARBA00006987"/>
    </source>
</evidence>
<feature type="chain" id="PRO_5012165977" evidence="2">
    <location>
        <begin position="27"/>
        <end position="328"/>
    </location>
</feature>
<protein>
    <submittedName>
        <fullName evidence="3">Twin-arginine translocation pathway signal protein</fullName>
    </submittedName>
</protein>